<protein>
    <submittedName>
        <fullName evidence="1">Uncharacterized protein</fullName>
    </submittedName>
</protein>
<proteinExistence type="predicted"/>
<evidence type="ECO:0000313" key="1">
    <source>
        <dbReference type="EMBL" id="MFC6755372.1"/>
    </source>
</evidence>
<keyword evidence="2" id="KW-1185">Reference proteome</keyword>
<organism evidence="1 2">
    <name type="scientific">Halorubrum tibetense</name>
    <dbReference type="NCBI Taxonomy" id="175631"/>
    <lineage>
        <taxon>Archaea</taxon>
        <taxon>Methanobacteriati</taxon>
        <taxon>Methanobacteriota</taxon>
        <taxon>Stenosarchaea group</taxon>
        <taxon>Halobacteria</taxon>
        <taxon>Halobacteriales</taxon>
        <taxon>Haloferacaceae</taxon>
        <taxon>Halorubrum</taxon>
    </lineage>
</organism>
<evidence type="ECO:0000313" key="2">
    <source>
        <dbReference type="Proteomes" id="UP001596442"/>
    </source>
</evidence>
<dbReference type="Proteomes" id="UP001596442">
    <property type="component" value="Unassembled WGS sequence"/>
</dbReference>
<feature type="non-terminal residue" evidence="1">
    <location>
        <position position="77"/>
    </location>
</feature>
<dbReference type="AlphaFoldDB" id="A0ABD5SKD3"/>
<reference evidence="1 2" key="1">
    <citation type="journal article" date="2019" name="Int. J. Syst. Evol. Microbiol.">
        <title>The Global Catalogue of Microorganisms (GCM) 10K type strain sequencing project: providing services to taxonomists for standard genome sequencing and annotation.</title>
        <authorList>
            <consortium name="The Broad Institute Genomics Platform"/>
            <consortium name="The Broad Institute Genome Sequencing Center for Infectious Disease"/>
            <person name="Wu L."/>
            <person name="Ma J."/>
        </authorList>
    </citation>
    <scope>NUCLEOTIDE SEQUENCE [LARGE SCALE GENOMIC DNA]</scope>
    <source>
        <strain evidence="1 2">CGMCC 1.3239</strain>
    </source>
</reference>
<accession>A0ABD5SKD3</accession>
<sequence>MVAANYARNGKVMKSIEDIEECGYDFDTLCQVIDNQKSNDETPAVGPAFDRLVKSGLGKKKVYRYIAGVLSTEIILG</sequence>
<comment type="caution">
    <text evidence="1">The sequence shown here is derived from an EMBL/GenBank/DDBJ whole genome shotgun (WGS) entry which is preliminary data.</text>
</comment>
<gene>
    <name evidence="1" type="ORF">ACFQEU_18130</name>
</gene>
<name>A0ABD5SKD3_9EURY</name>
<dbReference type="EMBL" id="JBHSWW010000753">
    <property type="protein sequence ID" value="MFC6755372.1"/>
    <property type="molecule type" value="Genomic_DNA"/>
</dbReference>